<evidence type="ECO:0000256" key="4">
    <source>
        <dbReference type="ARBA" id="ARBA00022692"/>
    </source>
</evidence>
<evidence type="ECO:0000256" key="2">
    <source>
        <dbReference type="ARBA" id="ARBA00022448"/>
    </source>
</evidence>
<evidence type="ECO:0000313" key="9">
    <source>
        <dbReference type="EMBL" id="RZQ65331.1"/>
    </source>
</evidence>
<feature type="transmembrane region" description="Helical" evidence="7">
    <location>
        <begin position="131"/>
        <end position="148"/>
    </location>
</feature>
<feature type="transmembrane region" description="Helical" evidence="7">
    <location>
        <begin position="228"/>
        <end position="248"/>
    </location>
</feature>
<feature type="transmembrane region" description="Helical" evidence="7">
    <location>
        <begin position="194"/>
        <end position="216"/>
    </location>
</feature>
<comment type="similarity">
    <text evidence="7">Belongs to the binding-protein-dependent transport system permease family.</text>
</comment>
<comment type="caution">
    <text evidence="9">The sequence shown here is derived from an EMBL/GenBank/DDBJ whole genome shotgun (WGS) entry which is preliminary data.</text>
</comment>
<sequence>MTKLRGLAKSWAVFAVAVVVWEVATRLAGSVYFPPPTAILGAAGDMWLGGPAHQLGLSDMVFDDVLPSLGRLLAGWLLAALIGVAVGTAVGRSRYGADYLGPVFAFLRSVPPIMLIPFFLVIFGINATEQLAAIVFSALWPILLNTIDGVRSVDPVKTDTARSFRTPRALWIGMVVLPAALPKIFAGLRVSLSLALVLMVISELIGATNGIGYQLINDQRLYEFPRMWAGIVLLGVLGYALNRLLLAVEERVLGWQPGRERVGA</sequence>
<dbReference type="CDD" id="cd06261">
    <property type="entry name" value="TM_PBP2"/>
    <property type="match status" value="1"/>
</dbReference>
<dbReference type="InterPro" id="IPR000515">
    <property type="entry name" value="MetI-like"/>
</dbReference>
<evidence type="ECO:0000256" key="5">
    <source>
        <dbReference type="ARBA" id="ARBA00022989"/>
    </source>
</evidence>
<feature type="transmembrane region" description="Helical" evidence="7">
    <location>
        <begin position="12"/>
        <end position="33"/>
    </location>
</feature>
<dbReference type="GO" id="GO:0005886">
    <property type="term" value="C:plasma membrane"/>
    <property type="evidence" value="ECO:0007669"/>
    <property type="project" value="UniProtKB-SubCell"/>
</dbReference>
<feature type="transmembrane region" description="Helical" evidence="7">
    <location>
        <begin position="169"/>
        <end position="188"/>
    </location>
</feature>
<dbReference type="Gene3D" id="1.10.3720.10">
    <property type="entry name" value="MetI-like"/>
    <property type="match status" value="1"/>
</dbReference>
<gene>
    <name evidence="9" type="ORF">EWH70_05485</name>
</gene>
<evidence type="ECO:0000256" key="1">
    <source>
        <dbReference type="ARBA" id="ARBA00004651"/>
    </source>
</evidence>
<evidence type="ECO:0000256" key="3">
    <source>
        <dbReference type="ARBA" id="ARBA00022475"/>
    </source>
</evidence>
<dbReference type="SUPFAM" id="SSF161098">
    <property type="entry name" value="MetI-like"/>
    <property type="match status" value="1"/>
</dbReference>
<dbReference type="Pfam" id="PF00528">
    <property type="entry name" value="BPD_transp_1"/>
    <property type="match status" value="1"/>
</dbReference>
<comment type="subcellular location">
    <subcellularLocation>
        <location evidence="1 7">Cell membrane</location>
        <topology evidence="1 7">Multi-pass membrane protein</topology>
    </subcellularLocation>
</comment>
<dbReference type="AlphaFoldDB" id="A0A4Q7JBW8"/>
<dbReference type="PANTHER" id="PTHR30151:SF0">
    <property type="entry name" value="ABC TRANSPORTER PERMEASE PROTEIN MJ0413-RELATED"/>
    <property type="match status" value="1"/>
</dbReference>
<keyword evidence="4 7" id="KW-0812">Transmembrane</keyword>
<evidence type="ECO:0000256" key="7">
    <source>
        <dbReference type="RuleBase" id="RU363032"/>
    </source>
</evidence>
<dbReference type="Proteomes" id="UP000292003">
    <property type="component" value="Unassembled WGS sequence"/>
</dbReference>
<evidence type="ECO:0000313" key="10">
    <source>
        <dbReference type="Proteomes" id="UP000292003"/>
    </source>
</evidence>
<dbReference type="RefSeq" id="WP_130474117.1">
    <property type="nucleotide sequence ID" value="NZ_SFCC01000002.1"/>
</dbReference>
<keyword evidence="2 7" id="KW-0813">Transport</keyword>
<dbReference type="OrthoDB" id="3173654at2"/>
<feature type="domain" description="ABC transmembrane type-1" evidence="8">
    <location>
        <begin position="65"/>
        <end position="245"/>
    </location>
</feature>
<feature type="transmembrane region" description="Helical" evidence="7">
    <location>
        <begin position="73"/>
        <end position="91"/>
    </location>
</feature>
<dbReference type="PANTHER" id="PTHR30151">
    <property type="entry name" value="ALKANE SULFONATE ABC TRANSPORTER-RELATED, MEMBRANE SUBUNIT"/>
    <property type="match status" value="1"/>
</dbReference>
<evidence type="ECO:0000259" key="8">
    <source>
        <dbReference type="PROSITE" id="PS50928"/>
    </source>
</evidence>
<reference evidence="9 10" key="1">
    <citation type="submission" date="2019-02" db="EMBL/GenBank/DDBJ databases">
        <title>Draft genome sequence of Amycolatopsis sp. 8-3EHSu isolated from roots of Suaeda maritima.</title>
        <authorList>
            <person name="Duangmal K."/>
            <person name="Chantavorakit T."/>
        </authorList>
    </citation>
    <scope>NUCLEOTIDE SEQUENCE [LARGE SCALE GENOMIC DNA]</scope>
    <source>
        <strain evidence="9 10">8-3EHSu</strain>
    </source>
</reference>
<dbReference type="GO" id="GO:0055085">
    <property type="term" value="P:transmembrane transport"/>
    <property type="evidence" value="ECO:0007669"/>
    <property type="project" value="InterPro"/>
</dbReference>
<keyword evidence="10" id="KW-1185">Reference proteome</keyword>
<protein>
    <submittedName>
        <fullName evidence="9">ABC transporter permease</fullName>
    </submittedName>
</protein>
<keyword evidence="5 7" id="KW-1133">Transmembrane helix</keyword>
<accession>A0A4Q7JBW8</accession>
<feature type="transmembrane region" description="Helical" evidence="7">
    <location>
        <begin position="103"/>
        <end position="125"/>
    </location>
</feature>
<proteinExistence type="inferred from homology"/>
<dbReference type="EMBL" id="SFCC01000002">
    <property type="protein sequence ID" value="RZQ65331.1"/>
    <property type="molecule type" value="Genomic_DNA"/>
</dbReference>
<dbReference type="InterPro" id="IPR035906">
    <property type="entry name" value="MetI-like_sf"/>
</dbReference>
<keyword evidence="3" id="KW-1003">Cell membrane</keyword>
<organism evidence="9 10">
    <name type="scientific">Amycolatopsis suaedae</name>
    <dbReference type="NCBI Taxonomy" id="2510978"/>
    <lineage>
        <taxon>Bacteria</taxon>
        <taxon>Bacillati</taxon>
        <taxon>Actinomycetota</taxon>
        <taxon>Actinomycetes</taxon>
        <taxon>Pseudonocardiales</taxon>
        <taxon>Pseudonocardiaceae</taxon>
        <taxon>Amycolatopsis</taxon>
    </lineage>
</organism>
<keyword evidence="6 7" id="KW-0472">Membrane</keyword>
<evidence type="ECO:0000256" key="6">
    <source>
        <dbReference type="ARBA" id="ARBA00023136"/>
    </source>
</evidence>
<name>A0A4Q7JBW8_9PSEU</name>
<dbReference type="PROSITE" id="PS50928">
    <property type="entry name" value="ABC_TM1"/>
    <property type="match status" value="1"/>
</dbReference>